<reference evidence="4" key="1">
    <citation type="journal article" date="2019" name="Int. J. Syst. Evol. Microbiol.">
        <title>The Global Catalogue of Microorganisms (GCM) 10K type strain sequencing project: providing services to taxonomists for standard genome sequencing and annotation.</title>
        <authorList>
            <consortium name="The Broad Institute Genomics Platform"/>
            <consortium name="The Broad Institute Genome Sequencing Center for Infectious Disease"/>
            <person name="Wu L."/>
            <person name="Ma J."/>
        </authorList>
    </citation>
    <scope>NUCLEOTIDE SEQUENCE [LARGE SCALE GENOMIC DNA]</scope>
    <source>
        <strain evidence="4">CECT 7806</strain>
    </source>
</reference>
<dbReference type="RefSeq" id="WP_238285309.1">
    <property type="nucleotide sequence ID" value="NZ_BPQS01000002.1"/>
</dbReference>
<accession>A0ABT8AR81</accession>
<organism evidence="3 4">
    <name type="scientific">Methylobacterium longum</name>
    <dbReference type="NCBI Taxonomy" id="767694"/>
    <lineage>
        <taxon>Bacteria</taxon>
        <taxon>Pseudomonadati</taxon>
        <taxon>Pseudomonadota</taxon>
        <taxon>Alphaproteobacteria</taxon>
        <taxon>Hyphomicrobiales</taxon>
        <taxon>Methylobacteriaceae</taxon>
        <taxon>Methylobacterium</taxon>
    </lineage>
</organism>
<proteinExistence type="predicted"/>
<feature type="signal peptide" evidence="2">
    <location>
        <begin position="1"/>
        <end position="22"/>
    </location>
</feature>
<keyword evidence="2" id="KW-0732">Signal</keyword>
<comment type="caution">
    <text evidence="3">The sequence shown here is derived from an EMBL/GenBank/DDBJ whole genome shotgun (WGS) entry which is preliminary data.</text>
</comment>
<dbReference type="Proteomes" id="UP001244297">
    <property type="component" value="Unassembled WGS sequence"/>
</dbReference>
<feature type="compositionally biased region" description="Gly residues" evidence="1">
    <location>
        <begin position="80"/>
        <end position="93"/>
    </location>
</feature>
<protein>
    <submittedName>
        <fullName evidence="3">Uncharacterized protein</fullName>
    </submittedName>
</protein>
<dbReference type="EMBL" id="JAUFPT010000058">
    <property type="protein sequence ID" value="MDN3572202.1"/>
    <property type="molecule type" value="Genomic_DNA"/>
</dbReference>
<keyword evidence="4" id="KW-1185">Reference proteome</keyword>
<name>A0ABT8AR81_9HYPH</name>
<feature type="region of interest" description="Disordered" evidence="1">
    <location>
        <begin position="26"/>
        <end position="100"/>
    </location>
</feature>
<evidence type="ECO:0000256" key="1">
    <source>
        <dbReference type="SAM" id="MobiDB-lite"/>
    </source>
</evidence>
<evidence type="ECO:0000256" key="2">
    <source>
        <dbReference type="SAM" id="SignalP"/>
    </source>
</evidence>
<gene>
    <name evidence="3" type="ORF">QWZ18_16420</name>
</gene>
<evidence type="ECO:0000313" key="3">
    <source>
        <dbReference type="EMBL" id="MDN3572202.1"/>
    </source>
</evidence>
<sequence length="100" mass="9152">MTRTKLALSGIVGLLLAGPAAAQVVTGGAGNTGVAPPPGTGGVGQGARDLGPSPITRGNEANPSNSSVPGTTPDVNIGGTPTGGPPGTGGSSGGPSLTGR</sequence>
<evidence type="ECO:0000313" key="4">
    <source>
        <dbReference type="Proteomes" id="UP001244297"/>
    </source>
</evidence>
<feature type="chain" id="PRO_5047138524" evidence="2">
    <location>
        <begin position="23"/>
        <end position="100"/>
    </location>
</feature>
<feature type="compositionally biased region" description="Polar residues" evidence="1">
    <location>
        <begin position="59"/>
        <end position="74"/>
    </location>
</feature>